<gene>
    <name evidence="3" type="ORF">KUTeg_022901</name>
</gene>
<dbReference type="InterPro" id="IPR036282">
    <property type="entry name" value="Glutathione-S-Trfase_C_sf"/>
</dbReference>
<proteinExistence type="predicted"/>
<dbReference type="InterPro" id="IPR004045">
    <property type="entry name" value="Glutathione_S-Trfase_N"/>
</dbReference>
<dbReference type="InterPro" id="IPR004046">
    <property type="entry name" value="GST_C"/>
</dbReference>
<dbReference type="PANTHER" id="PTHR11571">
    <property type="entry name" value="GLUTATHIONE S-TRANSFERASE"/>
    <property type="match status" value="1"/>
</dbReference>
<evidence type="ECO:0000313" key="4">
    <source>
        <dbReference type="Proteomes" id="UP001217089"/>
    </source>
</evidence>
<organism evidence="3 4">
    <name type="scientific">Tegillarca granosa</name>
    <name type="common">Malaysian cockle</name>
    <name type="synonym">Anadara granosa</name>
    <dbReference type="NCBI Taxonomy" id="220873"/>
    <lineage>
        <taxon>Eukaryota</taxon>
        <taxon>Metazoa</taxon>
        <taxon>Spiralia</taxon>
        <taxon>Lophotrochozoa</taxon>
        <taxon>Mollusca</taxon>
        <taxon>Bivalvia</taxon>
        <taxon>Autobranchia</taxon>
        <taxon>Pteriomorphia</taxon>
        <taxon>Arcoida</taxon>
        <taxon>Arcoidea</taxon>
        <taxon>Arcidae</taxon>
        <taxon>Tegillarca</taxon>
    </lineage>
</organism>
<evidence type="ECO:0000259" key="1">
    <source>
        <dbReference type="PROSITE" id="PS50404"/>
    </source>
</evidence>
<sequence length="223" mass="26057">MPTYKFYYYDARGYGESIRLTFKAAGQEFEDIRFKDREEFQKKKDQFEAGVVPCLEIDGLEEGKVQIRQSLAILRYLGRIFKMYGDNDLQATFIDIVIDDVFEFRQGMLQIFLEKDEGKKKEMEKALVEEKIPAFMKKLESMLEKNVKKEQGGDDKKKVPVCFVGSKLSIADILLFDVFNNLSMRPNMGNILKDYKLLEEQTKTVMQNTNVAKWLKERPSTDH</sequence>
<dbReference type="SFLD" id="SFLDS00019">
    <property type="entry name" value="Glutathione_Transferase_(cytos"/>
    <property type="match status" value="1"/>
</dbReference>
<feature type="domain" description="GST N-terminal" evidence="1">
    <location>
        <begin position="2"/>
        <end position="85"/>
    </location>
</feature>
<dbReference type="InterPro" id="IPR050213">
    <property type="entry name" value="GST_superfamily"/>
</dbReference>
<dbReference type="SFLD" id="SFLDG00363">
    <property type="entry name" value="AMPS_(cytGST):_Alpha-__Mu-__Pi"/>
    <property type="match status" value="1"/>
</dbReference>
<dbReference type="EMBL" id="JARBDR010000921">
    <property type="protein sequence ID" value="KAJ8298841.1"/>
    <property type="molecule type" value="Genomic_DNA"/>
</dbReference>
<accession>A0ABQ9E518</accession>
<evidence type="ECO:0000313" key="3">
    <source>
        <dbReference type="EMBL" id="KAJ8298841.1"/>
    </source>
</evidence>
<dbReference type="CDD" id="cd03039">
    <property type="entry name" value="GST_N_Sigma_like"/>
    <property type="match status" value="1"/>
</dbReference>
<reference evidence="3 4" key="1">
    <citation type="submission" date="2022-12" db="EMBL/GenBank/DDBJ databases">
        <title>Chromosome-level genome of Tegillarca granosa.</title>
        <authorList>
            <person name="Kim J."/>
        </authorList>
    </citation>
    <scope>NUCLEOTIDE SEQUENCE [LARGE SCALE GENOMIC DNA]</scope>
    <source>
        <strain evidence="3">Teg-2019</strain>
        <tissue evidence="3">Adductor muscle</tissue>
    </source>
</reference>
<dbReference type="PROSITE" id="PS50405">
    <property type="entry name" value="GST_CTER"/>
    <property type="match status" value="1"/>
</dbReference>
<dbReference type="PANTHER" id="PTHR11571:SF150">
    <property type="entry name" value="GLUTATHIONE S-TRANSFERASE"/>
    <property type="match status" value="1"/>
</dbReference>
<dbReference type="InterPro" id="IPR036249">
    <property type="entry name" value="Thioredoxin-like_sf"/>
</dbReference>
<dbReference type="Gene3D" id="1.20.1050.10">
    <property type="match status" value="1"/>
</dbReference>
<dbReference type="CDD" id="cd03192">
    <property type="entry name" value="GST_C_Sigma_like"/>
    <property type="match status" value="1"/>
</dbReference>
<feature type="domain" description="GST C-terminal" evidence="2">
    <location>
        <begin position="87"/>
        <end position="223"/>
    </location>
</feature>
<dbReference type="InterPro" id="IPR040079">
    <property type="entry name" value="Glutathione_S-Trfase"/>
</dbReference>
<dbReference type="InterPro" id="IPR010987">
    <property type="entry name" value="Glutathione-S-Trfase_C-like"/>
</dbReference>
<dbReference type="Pfam" id="PF02798">
    <property type="entry name" value="GST_N"/>
    <property type="match status" value="1"/>
</dbReference>
<dbReference type="SUPFAM" id="SSF47616">
    <property type="entry name" value="GST C-terminal domain-like"/>
    <property type="match status" value="1"/>
</dbReference>
<dbReference type="Gene3D" id="3.40.30.10">
    <property type="entry name" value="Glutaredoxin"/>
    <property type="match status" value="1"/>
</dbReference>
<dbReference type="Pfam" id="PF14497">
    <property type="entry name" value="GST_C_3"/>
    <property type="match status" value="1"/>
</dbReference>
<dbReference type="SUPFAM" id="SSF52833">
    <property type="entry name" value="Thioredoxin-like"/>
    <property type="match status" value="1"/>
</dbReference>
<dbReference type="Proteomes" id="UP001217089">
    <property type="component" value="Unassembled WGS sequence"/>
</dbReference>
<keyword evidence="4" id="KW-1185">Reference proteome</keyword>
<evidence type="ECO:0000259" key="2">
    <source>
        <dbReference type="PROSITE" id="PS50405"/>
    </source>
</evidence>
<evidence type="ECO:0008006" key="5">
    <source>
        <dbReference type="Google" id="ProtNLM"/>
    </source>
</evidence>
<dbReference type="PROSITE" id="PS50404">
    <property type="entry name" value="GST_NTER"/>
    <property type="match status" value="1"/>
</dbReference>
<dbReference type="SFLD" id="SFLDG01205">
    <property type="entry name" value="AMPS.1"/>
    <property type="match status" value="1"/>
</dbReference>
<protein>
    <recommendedName>
        <fullName evidence="5">Glutathione S-transferase</fullName>
    </recommendedName>
</protein>
<comment type="caution">
    <text evidence="3">The sequence shown here is derived from an EMBL/GenBank/DDBJ whole genome shotgun (WGS) entry which is preliminary data.</text>
</comment>
<name>A0ABQ9E518_TEGGR</name>